<evidence type="ECO:0000313" key="1">
    <source>
        <dbReference type="EMBL" id="KAF9649828.1"/>
    </source>
</evidence>
<protein>
    <submittedName>
        <fullName evidence="1">Ankyrin</fullName>
    </submittedName>
</protein>
<keyword evidence="2" id="KW-1185">Reference proteome</keyword>
<sequence>MTRQQKNIWVAAGDGDLDRVKGLIEQQALSPNAPDPYTYTPMHAAASYGHIEVLEYLVSQGGNVNITDEEGDTPLYTVENVETAQWLVSHGATVDMRNCEGVSPIEHLEEDFPVVAAYLRSILDPDQGSYRDDQQNMHERPSQHTQNVASEFLTSELMSTVQEIVERSEREGTDPGEELRAAVSRTVIEGVVTGFDLGEAANAARREDDGHHDTKRPRTDEGPDTGL</sequence>
<dbReference type="EMBL" id="MU117992">
    <property type="protein sequence ID" value="KAF9649828.1"/>
    <property type="molecule type" value="Genomic_DNA"/>
</dbReference>
<organism evidence="1 2">
    <name type="scientific">Thelephora ganbajun</name>
    <name type="common">Ganba fungus</name>
    <dbReference type="NCBI Taxonomy" id="370292"/>
    <lineage>
        <taxon>Eukaryota</taxon>
        <taxon>Fungi</taxon>
        <taxon>Dikarya</taxon>
        <taxon>Basidiomycota</taxon>
        <taxon>Agaricomycotina</taxon>
        <taxon>Agaricomycetes</taxon>
        <taxon>Thelephorales</taxon>
        <taxon>Thelephoraceae</taxon>
        <taxon>Thelephora</taxon>
    </lineage>
</organism>
<name>A0ACB6ZKB0_THEGA</name>
<evidence type="ECO:0000313" key="2">
    <source>
        <dbReference type="Proteomes" id="UP000886501"/>
    </source>
</evidence>
<comment type="caution">
    <text evidence="1">The sequence shown here is derived from an EMBL/GenBank/DDBJ whole genome shotgun (WGS) entry which is preliminary data.</text>
</comment>
<reference evidence="1" key="2">
    <citation type="journal article" date="2020" name="Nat. Commun.">
        <title>Large-scale genome sequencing of mycorrhizal fungi provides insights into the early evolution of symbiotic traits.</title>
        <authorList>
            <person name="Miyauchi S."/>
            <person name="Kiss E."/>
            <person name="Kuo A."/>
            <person name="Drula E."/>
            <person name="Kohler A."/>
            <person name="Sanchez-Garcia M."/>
            <person name="Morin E."/>
            <person name="Andreopoulos B."/>
            <person name="Barry K.W."/>
            <person name="Bonito G."/>
            <person name="Buee M."/>
            <person name="Carver A."/>
            <person name="Chen C."/>
            <person name="Cichocki N."/>
            <person name="Clum A."/>
            <person name="Culley D."/>
            <person name="Crous P.W."/>
            <person name="Fauchery L."/>
            <person name="Girlanda M."/>
            <person name="Hayes R.D."/>
            <person name="Keri Z."/>
            <person name="LaButti K."/>
            <person name="Lipzen A."/>
            <person name="Lombard V."/>
            <person name="Magnuson J."/>
            <person name="Maillard F."/>
            <person name="Murat C."/>
            <person name="Nolan M."/>
            <person name="Ohm R.A."/>
            <person name="Pangilinan J."/>
            <person name="Pereira M.F."/>
            <person name="Perotto S."/>
            <person name="Peter M."/>
            <person name="Pfister S."/>
            <person name="Riley R."/>
            <person name="Sitrit Y."/>
            <person name="Stielow J.B."/>
            <person name="Szollosi G."/>
            <person name="Zifcakova L."/>
            <person name="Stursova M."/>
            <person name="Spatafora J.W."/>
            <person name="Tedersoo L."/>
            <person name="Vaario L.M."/>
            <person name="Yamada A."/>
            <person name="Yan M."/>
            <person name="Wang P."/>
            <person name="Xu J."/>
            <person name="Bruns T."/>
            <person name="Baldrian P."/>
            <person name="Vilgalys R."/>
            <person name="Dunand C."/>
            <person name="Henrissat B."/>
            <person name="Grigoriev I.V."/>
            <person name="Hibbett D."/>
            <person name="Nagy L.G."/>
            <person name="Martin F.M."/>
        </authorList>
    </citation>
    <scope>NUCLEOTIDE SEQUENCE</scope>
    <source>
        <strain evidence="1">P2</strain>
    </source>
</reference>
<accession>A0ACB6ZKB0</accession>
<reference evidence="1" key="1">
    <citation type="submission" date="2019-10" db="EMBL/GenBank/DDBJ databases">
        <authorList>
            <consortium name="DOE Joint Genome Institute"/>
            <person name="Kuo A."/>
            <person name="Miyauchi S."/>
            <person name="Kiss E."/>
            <person name="Drula E."/>
            <person name="Kohler A."/>
            <person name="Sanchez-Garcia M."/>
            <person name="Andreopoulos B."/>
            <person name="Barry K.W."/>
            <person name="Bonito G."/>
            <person name="Buee M."/>
            <person name="Carver A."/>
            <person name="Chen C."/>
            <person name="Cichocki N."/>
            <person name="Clum A."/>
            <person name="Culley D."/>
            <person name="Crous P.W."/>
            <person name="Fauchery L."/>
            <person name="Girlanda M."/>
            <person name="Hayes R."/>
            <person name="Keri Z."/>
            <person name="Labutti K."/>
            <person name="Lipzen A."/>
            <person name="Lombard V."/>
            <person name="Magnuson J."/>
            <person name="Maillard F."/>
            <person name="Morin E."/>
            <person name="Murat C."/>
            <person name="Nolan M."/>
            <person name="Ohm R."/>
            <person name="Pangilinan J."/>
            <person name="Pereira M."/>
            <person name="Perotto S."/>
            <person name="Peter M."/>
            <person name="Riley R."/>
            <person name="Sitrit Y."/>
            <person name="Stielow B."/>
            <person name="Szollosi G."/>
            <person name="Zifcakova L."/>
            <person name="Stursova M."/>
            <person name="Spatafora J.W."/>
            <person name="Tedersoo L."/>
            <person name="Vaario L.-M."/>
            <person name="Yamada A."/>
            <person name="Yan M."/>
            <person name="Wang P."/>
            <person name="Xu J."/>
            <person name="Bruns T."/>
            <person name="Baldrian P."/>
            <person name="Vilgalys R."/>
            <person name="Henrissat B."/>
            <person name="Grigoriev I.V."/>
            <person name="Hibbett D."/>
            <person name="Nagy L.G."/>
            <person name="Martin F.M."/>
        </authorList>
    </citation>
    <scope>NUCLEOTIDE SEQUENCE</scope>
    <source>
        <strain evidence="1">P2</strain>
    </source>
</reference>
<dbReference type="Proteomes" id="UP000886501">
    <property type="component" value="Unassembled WGS sequence"/>
</dbReference>
<proteinExistence type="predicted"/>
<gene>
    <name evidence="1" type="ORF">BDM02DRAFT_3113051</name>
</gene>